<dbReference type="GO" id="GO:0051537">
    <property type="term" value="F:2 iron, 2 sulfur cluster binding"/>
    <property type="evidence" value="ECO:0007669"/>
    <property type="project" value="UniProtKB-KW"/>
</dbReference>
<dbReference type="PANTHER" id="PTHR21266">
    <property type="entry name" value="IRON-SULFUR DOMAIN CONTAINING PROTEIN"/>
    <property type="match status" value="1"/>
</dbReference>
<sequence length="346" mass="38614">MTGQPLQNHDEEADVPVRHLAAPIPGEGENGVYTQSWFPLCLSDELETGRVISREFLGGRVLVYRDSEGKAHVMSAYCPHLGADIGVGAVVGDNVQCPFHHWQFDSAGHCVKTAIGDHPPRTARLFKFPTIERLGLVMAFNGVKPLFDFPDLFPHDESELNISTFRGAVMDCDGWVFAANTPDMQHLKVLHGVSFEHEDPHKLVHWHEWGFHYNFSGGTAEQNQKGEAELAWKLGIHGSNIFFQEGTHNGRWYGAFTVFGCSRPNKSGIYAGIVTRRSEDDGNAAGLALLNEMKVFESHVLNEDLPVLNTIRYRPGTLTKSDKTLARFLDYLRAYPRAHPSAPFIH</sequence>
<accession>A0A1T5CYF9</accession>
<dbReference type="Proteomes" id="UP000189818">
    <property type="component" value="Unassembled WGS sequence"/>
</dbReference>
<evidence type="ECO:0000256" key="2">
    <source>
        <dbReference type="ARBA" id="ARBA00022723"/>
    </source>
</evidence>
<keyword evidence="5" id="KW-0411">Iron-sulfur</keyword>
<keyword evidence="1" id="KW-0001">2Fe-2S</keyword>
<dbReference type="PROSITE" id="PS51296">
    <property type="entry name" value="RIESKE"/>
    <property type="match status" value="1"/>
</dbReference>
<evidence type="ECO:0000313" key="8">
    <source>
        <dbReference type="Proteomes" id="UP000189818"/>
    </source>
</evidence>
<dbReference type="InterPro" id="IPR036922">
    <property type="entry name" value="Rieske_2Fe-2S_sf"/>
</dbReference>
<keyword evidence="8" id="KW-1185">Reference proteome</keyword>
<dbReference type="AlphaFoldDB" id="A0A1T5CYF9"/>
<evidence type="ECO:0000259" key="6">
    <source>
        <dbReference type="PROSITE" id="PS51296"/>
    </source>
</evidence>
<dbReference type="PANTHER" id="PTHR21266:SF60">
    <property type="entry name" value="3-KETOSTEROID-9-ALPHA-MONOOXYGENASE, OXYGENASE COMPONENT"/>
    <property type="match status" value="1"/>
</dbReference>
<dbReference type="EMBL" id="FUYM01000004">
    <property type="protein sequence ID" value="SKB64386.1"/>
    <property type="molecule type" value="Genomic_DNA"/>
</dbReference>
<evidence type="ECO:0000256" key="4">
    <source>
        <dbReference type="ARBA" id="ARBA00023004"/>
    </source>
</evidence>
<protein>
    <submittedName>
        <fullName evidence="7">Rieske [2Fe-2S] domain-containing protein</fullName>
    </submittedName>
</protein>
<dbReference type="Pfam" id="PF00355">
    <property type="entry name" value="Rieske"/>
    <property type="match status" value="1"/>
</dbReference>
<dbReference type="GO" id="GO:0046872">
    <property type="term" value="F:metal ion binding"/>
    <property type="evidence" value="ECO:0007669"/>
    <property type="project" value="UniProtKB-KW"/>
</dbReference>
<keyword evidence="4" id="KW-0408">Iron</keyword>
<gene>
    <name evidence="7" type="ORF">SAMN06295920_104409</name>
</gene>
<dbReference type="STRING" id="439228.SAMN06295920_104409"/>
<organism evidence="7 8">
    <name type="scientific">Rhizorhabdus histidinilytica</name>
    <dbReference type="NCBI Taxonomy" id="439228"/>
    <lineage>
        <taxon>Bacteria</taxon>
        <taxon>Pseudomonadati</taxon>
        <taxon>Pseudomonadota</taxon>
        <taxon>Alphaproteobacteria</taxon>
        <taxon>Sphingomonadales</taxon>
        <taxon>Sphingomonadaceae</taxon>
        <taxon>Rhizorhabdus</taxon>
    </lineage>
</organism>
<dbReference type="GO" id="GO:0016491">
    <property type="term" value="F:oxidoreductase activity"/>
    <property type="evidence" value="ECO:0007669"/>
    <property type="project" value="UniProtKB-KW"/>
</dbReference>
<dbReference type="SUPFAM" id="SSF50022">
    <property type="entry name" value="ISP domain"/>
    <property type="match status" value="1"/>
</dbReference>
<evidence type="ECO:0000256" key="1">
    <source>
        <dbReference type="ARBA" id="ARBA00022714"/>
    </source>
</evidence>
<evidence type="ECO:0000256" key="5">
    <source>
        <dbReference type="ARBA" id="ARBA00023014"/>
    </source>
</evidence>
<dbReference type="CDD" id="cd03469">
    <property type="entry name" value="Rieske_RO_Alpha_N"/>
    <property type="match status" value="1"/>
</dbReference>
<name>A0A1T5CYF9_9SPHN</name>
<dbReference type="RefSeq" id="WP_176152533.1">
    <property type="nucleotide sequence ID" value="NZ_FUYM01000004.1"/>
</dbReference>
<proteinExistence type="predicted"/>
<evidence type="ECO:0000313" key="7">
    <source>
        <dbReference type="EMBL" id="SKB64386.1"/>
    </source>
</evidence>
<evidence type="ECO:0000256" key="3">
    <source>
        <dbReference type="ARBA" id="ARBA00023002"/>
    </source>
</evidence>
<keyword evidence="3" id="KW-0560">Oxidoreductase</keyword>
<keyword evidence="2" id="KW-0479">Metal-binding</keyword>
<feature type="domain" description="Rieske" evidence="6">
    <location>
        <begin position="37"/>
        <end position="139"/>
    </location>
</feature>
<dbReference type="InterPro" id="IPR050584">
    <property type="entry name" value="Cholesterol_7-desaturase"/>
</dbReference>
<dbReference type="Gene3D" id="2.102.10.10">
    <property type="entry name" value="Rieske [2Fe-2S] iron-sulphur domain"/>
    <property type="match status" value="1"/>
</dbReference>
<reference evidence="8" key="1">
    <citation type="submission" date="2017-02" db="EMBL/GenBank/DDBJ databases">
        <authorList>
            <person name="Varghese N."/>
            <person name="Submissions S."/>
        </authorList>
    </citation>
    <scope>NUCLEOTIDE SEQUENCE [LARGE SCALE GENOMIC DNA]</scope>
    <source>
        <strain evidence="8">UM2</strain>
    </source>
</reference>
<dbReference type="InterPro" id="IPR017941">
    <property type="entry name" value="Rieske_2Fe-2S"/>
</dbReference>